<gene>
    <name evidence="2" type="ORF">HMPREF0391_11202</name>
</gene>
<dbReference type="InterPro" id="IPR025272">
    <property type="entry name" value="SocA_Panacea"/>
</dbReference>
<dbReference type="Proteomes" id="UP000004063">
    <property type="component" value="Chromosome"/>
</dbReference>
<dbReference type="eggNOG" id="COG3600">
    <property type="taxonomic scope" value="Bacteria"/>
</dbReference>
<evidence type="ECO:0000259" key="1">
    <source>
        <dbReference type="Pfam" id="PF13274"/>
    </source>
</evidence>
<organism evidence="2">
    <name type="scientific">Finegoldia magna ATCC 53516</name>
    <dbReference type="NCBI Taxonomy" id="525282"/>
    <lineage>
        <taxon>Bacteria</taxon>
        <taxon>Bacillati</taxon>
        <taxon>Bacillota</taxon>
        <taxon>Tissierellia</taxon>
        <taxon>Tissierellales</taxon>
        <taxon>Peptoniphilaceae</taxon>
        <taxon>Finegoldia</taxon>
    </lineage>
</organism>
<dbReference type="EMBL" id="ACHM02000002">
    <property type="protein sequence ID" value="EFH93544.1"/>
    <property type="molecule type" value="Genomic_DNA"/>
</dbReference>
<protein>
    <recommendedName>
        <fullName evidence="1">Antitoxin SocA-like Panacea domain-containing protein</fullName>
    </recommendedName>
</protein>
<dbReference type="OrthoDB" id="9799173at2"/>
<dbReference type="RefSeq" id="WP_002836025.1">
    <property type="nucleotide sequence ID" value="NZ_CM000955.1"/>
</dbReference>
<accession>D6S9R6</accession>
<dbReference type="STRING" id="525282.HMPREF0391_11202"/>
<dbReference type="Pfam" id="PF13274">
    <property type="entry name" value="SocA_Panacea"/>
    <property type="match status" value="1"/>
</dbReference>
<proteinExistence type="predicted"/>
<comment type="caution">
    <text evidence="2">The sequence shown here is derived from an EMBL/GenBank/DDBJ whole genome shotgun (WGS) entry which is preliminary data.</text>
</comment>
<feature type="domain" description="Antitoxin SocA-like Panacea" evidence="1">
    <location>
        <begin position="29"/>
        <end position="117"/>
    </location>
</feature>
<dbReference type="AlphaFoldDB" id="D6S9R6"/>
<evidence type="ECO:0000313" key="2">
    <source>
        <dbReference type="EMBL" id="EFH93544.1"/>
    </source>
</evidence>
<reference evidence="2" key="1">
    <citation type="submission" date="2010-05" db="EMBL/GenBank/DDBJ databases">
        <authorList>
            <person name="Muzny D."/>
            <person name="Qin X."/>
            <person name="Buhay C."/>
            <person name="Dugan-Rocha S."/>
            <person name="Ding Y."/>
            <person name="Chen G."/>
            <person name="Hawes A."/>
            <person name="Holder M."/>
            <person name="Jhangiani S."/>
            <person name="Johnson A."/>
            <person name="Khan Z."/>
            <person name="Li Z."/>
            <person name="Liu W."/>
            <person name="Liu X."/>
            <person name="Perez L."/>
            <person name="Shen H."/>
            <person name="Wang Q."/>
            <person name="Watt J."/>
            <person name="Xi L."/>
            <person name="Xin Y."/>
            <person name="Zhou J."/>
            <person name="Deng J."/>
            <person name="Jiang H."/>
            <person name="Liu Y."/>
            <person name="Qu J."/>
            <person name="Song X.-Z."/>
            <person name="Zhang L."/>
            <person name="Villasana D."/>
            <person name="Johnson A."/>
            <person name="Liu J."/>
            <person name="Liyanage D."/>
            <person name="Lorensuhewa L."/>
            <person name="Robinson T."/>
            <person name="Song A."/>
            <person name="Song B.-B."/>
            <person name="Dinh H."/>
            <person name="Thornton R."/>
            <person name="Coyle M."/>
            <person name="Francisco L."/>
            <person name="Jackson L."/>
            <person name="Javaid M."/>
            <person name="Korchina V."/>
            <person name="Kovar C."/>
            <person name="Mata R."/>
            <person name="Mathew T."/>
            <person name="Ngo R."/>
            <person name="Nguyen L."/>
            <person name="Nguyen N."/>
            <person name="Okwuonu G."/>
            <person name="Ongeri F."/>
            <person name="Pham C."/>
            <person name="Simmons D."/>
            <person name="Wilczek-Boney K."/>
            <person name="Hale W."/>
            <person name="Jakkamsetti A."/>
            <person name="Pham P."/>
            <person name="Ruth R."/>
            <person name="San Lucas F."/>
            <person name="Warren J."/>
            <person name="Zhang J."/>
            <person name="Zhao Z."/>
            <person name="Zhou C."/>
            <person name="Zhu D."/>
            <person name="Lee S."/>
            <person name="Bess C."/>
            <person name="Blankenburg K."/>
            <person name="Forbes L."/>
            <person name="Fu Q."/>
            <person name="Gubbala S."/>
            <person name="Hirani K."/>
            <person name="Jayaseelan J.C."/>
            <person name="Lara F."/>
            <person name="Munidasa M."/>
            <person name="Palculict T."/>
            <person name="Patil S."/>
            <person name="Pu L.-L."/>
            <person name="Saada N."/>
            <person name="Tang L."/>
            <person name="Weissenberger G."/>
            <person name="Zhu Y."/>
            <person name="Hemphill L."/>
            <person name="Shang Y."/>
            <person name="Youmans B."/>
            <person name="Ayvaz T."/>
            <person name="Ross M."/>
            <person name="Santibanez J."/>
            <person name="Aqrawi P."/>
            <person name="Gross S."/>
            <person name="Joshi V."/>
            <person name="Fowler G."/>
            <person name="Nazareth L."/>
            <person name="Reid J."/>
            <person name="Worley K."/>
            <person name="Petrosino J."/>
            <person name="Highlander S."/>
            <person name="Gibbs R."/>
        </authorList>
    </citation>
    <scope>NUCLEOTIDE SEQUENCE [LARGE SCALE GENOMIC DNA]</scope>
    <source>
        <strain evidence="2">ATCC 53516</strain>
    </source>
</reference>
<sequence>MKKEFEVTKYLIYSYERQTGNRIQSELKLQKLMYFSQRESLCLTGHQLFDEEFEGWIHGPVLPSLRYCLENSEVFDIEGGFSLTEEEKYVIDNTIAQYAKYDAWYLRDLSHEEYCWQKSREGLTDRQQGFNKIKLDDIRVDANNLRPYDSVFDMYVDEFEDIED</sequence>
<dbReference type="HOGENOM" id="CLU_110683_3_0_9"/>
<name>D6S9R6_FINMA</name>